<evidence type="ECO:0008006" key="3">
    <source>
        <dbReference type="Google" id="ProtNLM"/>
    </source>
</evidence>
<evidence type="ECO:0000313" key="2">
    <source>
        <dbReference type="Proteomes" id="UP000796880"/>
    </source>
</evidence>
<evidence type="ECO:0000313" key="1">
    <source>
        <dbReference type="EMBL" id="KAF3431990.1"/>
    </source>
</evidence>
<dbReference type="InterPro" id="IPR000073">
    <property type="entry name" value="AB_hydrolase_1"/>
</dbReference>
<gene>
    <name evidence="1" type="ORF">FNV43_RR26727</name>
</gene>
<dbReference type="PANTHER" id="PTHR43689:SF8">
    <property type="entry name" value="ALPHA_BETA-HYDROLASES SUPERFAMILY PROTEIN"/>
    <property type="match status" value="1"/>
</dbReference>
<accession>A0A8K0DJB0</accession>
<dbReference type="AlphaFoldDB" id="A0A8K0DJB0"/>
<organism evidence="1 2">
    <name type="scientific">Rhamnella rubrinervis</name>
    <dbReference type="NCBI Taxonomy" id="2594499"/>
    <lineage>
        <taxon>Eukaryota</taxon>
        <taxon>Viridiplantae</taxon>
        <taxon>Streptophyta</taxon>
        <taxon>Embryophyta</taxon>
        <taxon>Tracheophyta</taxon>
        <taxon>Spermatophyta</taxon>
        <taxon>Magnoliopsida</taxon>
        <taxon>eudicotyledons</taxon>
        <taxon>Gunneridae</taxon>
        <taxon>Pentapetalae</taxon>
        <taxon>rosids</taxon>
        <taxon>fabids</taxon>
        <taxon>Rosales</taxon>
        <taxon>Rhamnaceae</taxon>
        <taxon>rhamnoid group</taxon>
        <taxon>Rhamneae</taxon>
        <taxon>Rhamnella</taxon>
    </lineage>
</organism>
<sequence>MAAVCTVPRRLTVRSAGFPSFLPKRLRKSKTHLPESLQHELRGFLPVHSTENCIMTSCVRPLVQSKTNQLFFSMVLTEWRYTHPLLEEAGLETWAVDILGWGFSDLGRLPSCDVTAKRHHFYQLWKSYIRKPMILVGPSLGAAVAIDFAVNHPEAVGRLHCLFPWWEDATVDFMISGGYEVGAQIEQACKAEDAYHMGEDDKIVSNKLGVRLHCQLPNATIRQIPDCGHLPHVEKPSKVAKLIEEFVQEDRLKELEYISQV</sequence>
<dbReference type="OrthoDB" id="6431331at2759"/>
<protein>
    <recommendedName>
        <fullName evidence="3">AB hydrolase-1 domain-containing protein</fullName>
    </recommendedName>
</protein>
<name>A0A8K0DJB0_9ROSA</name>
<dbReference type="Proteomes" id="UP000796880">
    <property type="component" value="Unassembled WGS sequence"/>
</dbReference>
<dbReference type="InterPro" id="IPR029058">
    <property type="entry name" value="AB_hydrolase_fold"/>
</dbReference>
<dbReference type="EMBL" id="VOIH02000012">
    <property type="protein sequence ID" value="KAF3431990.1"/>
    <property type="molecule type" value="Genomic_DNA"/>
</dbReference>
<comment type="caution">
    <text evidence="1">The sequence shown here is derived from an EMBL/GenBank/DDBJ whole genome shotgun (WGS) entry which is preliminary data.</text>
</comment>
<proteinExistence type="predicted"/>
<dbReference type="Gene3D" id="3.40.50.1820">
    <property type="entry name" value="alpha/beta hydrolase"/>
    <property type="match status" value="2"/>
</dbReference>
<dbReference type="SUPFAM" id="SSF53474">
    <property type="entry name" value="alpha/beta-Hydrolases"/>
    <property type="match status" value="1"/>
</dbReference>
<dbReference type="PRINTS" id="PR00111">
    <property type="entry name" value="ABHYDROLASE"/>
</dbReference>
<reference evidence="1" key="1">
    <citation type="submission" date="2020-03" db="EMBL/GenBank/DDBJ databases">
        <title>A high-quality chromosome-level genome assembly of a woody plant with both climbing and erect habits, Rhamnella rubrinervis.</title>
        <authorList>
            <person name="Lu Z."/>
            <person name="Yang Y."/>
            <person name="Zhu X."/>
            <person name="Sun Y."/>
        </authorList>
    </citation>
    <scope>NUCLEOTIDE SEQUENCE</scope>
    <source>
        <strain evidence="1">BYM</strain>
        <tissue evidence="1">Leaf</tissue>
    </source>
</reference>
<keyword evidence="2" id="KW-1185">Reference proteome</keyword>
<dbReference type="PANTHER" id="PTHR43689">
    <property type="entry name" value="HYDROLASE"/>
    <property type="match status" value="1"/>
</dbReference>